<accession>A0A147K7S0</accession>
<gene>
    <name evidence="1" type="ORF">Q75_09725</name>
</gene>
<evidence type="ECO:0000313" key="2">
    <source>
        <dbReference type="Proteomes" id="UP000074108"/>
    </source>
</evidence>
<dbReference type="Proteomes" id="UP000074108">
    <property type="component" value="Unassembled WGS sequence"/>
</dbReference>
<dbReference type="RefSeq" id="WP_059351238.1">
    <property type="nucleotide sequence ID" value="NZ_LDYG01000030.1"/>
</dbReference>
<organism evidence="1 2">
    <name type="scientific">Bacillus coahuilensis p1.1.43</name>
    <dbReference type="NCBI Taxonomy" id="1150625"/>
    <lineage>
        <taxon>Bacteria</taxon>
        <taxon>Bacillati</taxon>
        <taxon>Bacillota</taxon>
        <taxon>Bacilli</taxon>
        <taxon>Bacillales</taxon>
        <taxon>Bacillaceae</taxon>
        <taxon>Bacillus</taxon>
    </lineage>
</organism>
<dbReference type="AlphaFoldDB" id="A0A147K7S0"/>
<dbReference type="OrthoDB" id="9955017at2"/>
<reference evidence="1 2" key="1">
    <citation type="journal article" date="2016" name="Front. Microbiol.">
        <title>Microevolution Analysis of Bacillus coahuilensis Unveils Differences in Phosphorus Acquisition Strategies and Their Regulation.</title>
        <authorList>
            <person name="Gomez-Lunar Z."/>
            <person name="Hernandez-Gonzalez I."/>
            <person name="Rodriguez-Torres M.D."/>
            <person name="Souza V."/>
            <person name="Olmedo-Alvarez G."/>
        </authorList>
    </citation>
    <scope>NUCLEOTIDE SEQUENCE [LARGE SCALE GENOMIC DNA]</scope>
    <source>
        <strain evidence="2">p1.1.43</strain>
    </source>
</reference>
<evidence type="ECO:0000313" key="1">
    <source>
        <dbReference type="EMBL" id="KUP06199.1"/>
    </source>
</evidence>
<comment type="caution">
    <text evidence="1">The sequence shown here is derived from an EMBL/GenBank/DDBJ whole genome shotgun (WGS) entry which is preliminary data.</text>
</comment>
<keyword evidence="2" id="KW-1185">Reference proteome</keyword>
<name>A0A147K7S0_9BACI</name>
<sequence>MIKRDLSNRKTNRSNYEAYLRGYEQYKKDRDYQHLQKLYNEAKFEAERKALARALYQMEIE</sequence>
<dbReference type="EMBL" id="LDYG01000030">
    <property type="protein sequence ID" value="KUP06199.1"/>
    <property type="molecule type" value="Genomic_DNA"/>
</dbReference>
<proteinExistence type="predicted"/>
<dbReference type="PATRIC" id="fig|1150625.3.peg.2070"/>
<protein>
    <submittedName>
        <fullName evidence="1">Uncharacterized protein</fullName>
    </submittedName>
</protein>